<sequence length="192" mass="20184">MKLRKSQIAALLLIALSLILGACMNTATAPEPTQNPFSGTNTSTGMPAASATPGMAPEGTDNGAASGQDANQSTQTGTAQRYDWNSNAEAVENRIGQISEISECRILVSGDTALVGVKFTPQYQGEMTERIQEMIAGQVKAADPQLQTVAVTANADDVARIFEMSDAVKSGQSVDELDSDIDSIVRNATTMR</sequence>
<dbReference type="EMBL" id="DVJN01000269">
    <property type="protein sequence ID" value="HIS94105.1"/>
    <property type="molecule type" value="Genomic_DNA"/>
</dbReference>
<evidence type="ECO:0000256" key="2">
    <source>
        <dbReference type="SAM" id="SignalP"/>
    </source>
</evidence>
<protein>
    <submittedName>
        <fullName evidence="3">YhcN/YlaJ family sporulation lipoprotein</fullName>
    </submittedName>
</protein>
<keyword evidence="3" id="KW-0449">Lipoprotein</keyword>
<comment type="caution">
    <text evidence="3">The sequence shown here is derived from an EMBL/GenBank/DDBJ whole genome shotgun (WGS) entry which is preliminary data.</text>
</comment>
<proteinExistence type="predicted"/>
<dbReference type="AlphaFoldDB" id="A0A9D1K7G3"/>
<dbReference type="InterPro" id="IPR019076">
    <property type="entry name" value="Spore_lipoprot_YhcN/YlaJ-like"/>
</dbReference>
<feature type="region of interest" description="Disordered" evidence="1">
    <location>
        <begin position="31"/>
        <end position="83"/>
    </location>
</feature>
<feature type="compositionally biased region" description="Polar residues" evidence="1">
    <location>
        <begin position="31"/>
        <end position="45"/>
    </location>
</feature>
<evidence type="ECO:0000256" key="1">
    <source>
        <dbReference type="SAM" id="MobiDB-lite"/>
    </source>
</evidence>
<evidence type="ECO:0000313" key="4">
    <source>
        <dbReference type="Proteomes" id="UP000824140"/>
    </source>
</evidence>
<feature type="compositionally biased region" description="Polar residues" evidence="1">
    <location>
        <begin position="63"/>
        <end position="83"/>
    </location>
</feature>
<reference evidence="3" key="2">
    <citation type="journal article" date="2021" name="PeerJ">
        <title>Extensive microbial diversity within the chicken gut microbiome revealed by metagenomics and culture.</title>
        <authorList>
            <person name="Gilroy R."/>
            <person name="Ravi A."/>
            <person name="Getino M."/>
            <person name="Pursley I."/>
            <person name="Horton D.L."/>
            <person name="Alikhan N.F."/>
            <person name="Baker D."/>
            <person name="Gharbi K."/>
            <person name="Hall N."/>
            <person name="Watson M."/>
            <person name="Adriaenssens E.M."/>
            <person name="Foster-Nyarko E."/>
            <person name="Jarju S."/>
            <person name="Secka A."/>
            <person name="Antonio M."/>
            <person name="Oren A."/>
            <person name="Chaudhuri R.R."/>
            <person name="La Ragione R."/>
            <person name="Hildebrand F."/>
            <person name="Pallen M.J."/>
        </authorList>
    </citation>
    <scope>NUCLEOTIDE SEQUENCE</scope>
    <source>
        <strain evidence="3">13766</strain>
    </source>
</reference>
<evidence type="ECO:0000313" key="3">
    <source>
        <dbReference type="EMBL" id="HIS94105.1"/>
    </source>
</evidence>
<feature type="signal peptide" evidence="2">
    <location>
        <begin position="1"/>
        <end position="29"/>
    </location>
</feature>
<dbReference type="PROSITE" id="PS51257">
    <property type="entry name" value="PROKAR_LIPOPROTEIN"/>
    <property type="match status" value="1"/>
</dbReference>
<feature type="chain" id="PRO_5039248294" evidence="2">
    <location>
        <begin position="30"/>
        <end position="192"/>
    </location>
</feature>
<keyword evidence="2" id="KW-0732">Signal</keyword>
<dbReference type="Proteomes" id="UP000824140">
    <property type="component" value="Unassembled WGS sequence"/>
</dbReference>
<dbReference type="Pfam" id="PF09580">
    <property type="entry name" value="Spore_YhcN_YlaJ"/>
    <property type="match status" value="1"/>
</dbReference>
<accession>A0A9D1K7G3</accession>
<reference evidence="3" key="1">
    <citation type="submission" date="2020-10" db="EMBL/GenBank/DDBJ databases">
        <authorList>
            <person name="Gilroy R."/>
        </authorList>
    </citation>
    <scope>NUCLEOTIDE SEQUENCE</scope>
    <source>
        <strain evidence="3">13766</strain>
    </source>
</reference>
<gene>
    <name evidence="3" type="ORF">IAA84_13920</name>
</gene>
<organism evidence="3 4">
    <name type="scientific">Candidatus Alectryocaccomicrobium excrementavium</name>
    <dbReference type="NCBI Taxonomy" id="2840668"/>
    <lineage>
        <taxon>Bacteria</taxon>
        <taxon>Bacillati</taxon>
        <taxon>Bacillota</taxon>
        <taxon>Clostridia</taxon>
        <taxon>Candidatus Alectryocaccomicrobium</taxon>
    </lineage>
</organism>
<name>A0A9D1K7G3_9FIRM</name>